<dbReference type="VEuPathDB" id="FungiDB:PV08_02863"/>
<gene>
    <name evidence="2" type="ORF">PV08_02863</name>
</gene>
<feature type="compositionally biased region" description="Acidic residues" evidence="1">
    <location>
        <begin position="351"/>
        <end position="360"/>
    </location>
</feature>
<dbReference type="RefSeq" id="XP_016238791.1">
    <property type="nucleotide sequence ID" value="XM_016377221.1"/>
</dbReference>
<feature type="region of interest" description="Disordered" evidence="1">
    <location>
        <begin position="1"/>
        <end position="90"/>
    </location>
</feature>
<dbReference type="STRING" id="91928.A0A0D2BJ32"/>
<dbReference type="Proteomes" id="UP000053328">
    <property type="component" value="Unassembled WGS sequence"/>
</dbReference>
<reference evidence="2 3" key="1">
    <citation type="submission" date="2015-01" db="EMBL/GenBank/DDBJ databases">
        <title>The Genome Sequence of Exophiala spinifera CBS89968.</title>
        <authorList>
            <consortium name="The Broad Institute Genomics Platform"/>
            <person name="Cuomo C."/>
            <person name="de Hoog S."/>
            <person name="Gorbushina A."/>
            <person name="Stielow B."/>
            <person name="Teixiera M."/>
            <person name="Abouelleil A."/>
            <person name="Chapman S.B."/>
            <person name="Priest M."/>
            <person name="Young S.K."/>
            <person name="Wortman J."/>
            <person name="Nusbaum C."/>
            <person name="Birren B."/>
        </authorList>
    </citation>
    <scope>NUCLEOTIDE SEQUENCE [LARGE SCALE GENOMIC DNA]</scope>
    <source>
        <strain evidence="2 3">CBS 89968</strain>
    </source>
</reference>
<protein>
    <submittedName>
        <fullName evidence="2">Uncharacterized protein</fullName>
    </submittedName>
</protein>
<feature type="compositionally biased region" description="Basic and acidic residues" evidence="1">
    <location>
        <begin position="183"/>
        <end position="203"/>
    </location>
</feature>
<feature type="compositionally biased region" description="Basic and acidic residues" evidence="1">
    <location>
        <begin position="314"/>
        <end position="325"/>
    </location>
</feature>
<name>A0A0D2BJ32_9EURO</name>
<dbReference type="GeneID" id="27329946"/>
<evidence type="ECO:0000313" key="2">
    <source>
        <dbReference type="EMBL" id="KIW18575.1"/>
    </source>
</evidence>
<feature type="compositionally biased region" description="Low complexity" evidence="1">
    <location>
        <begin position="55"/>
        <end position="70"/>
    </location>
</feature>
<dbReference type="HOGENOM" id="CLU_057714_0_0_1"/>
<accession>A0A0D2BJ32</accession>
<feature type="region of interest" description="Disordered" evidence="1">
    <location>
        <begin position="276"/>
        <end position="360"/>
    </location>
</feature>
<feature type="compositionally biased region" description="Basic and acidic residues" evidence="1">
    <location>
        <begin position="286"/>
        <end position="299"/>
    </location>
</feature>
<organism evidence="2 3">
    <name type="scientific">Exophiala spinifera</name>
    <dbReference type="NCBI Taxonomy" id="91928"/>
    <lineage>
        <taxon>Eukaryota</taxon>
        <taxon>Fungi</taxon>
        <taxon>Dikarya</taxon>
        <taxon>Ascomycota</taxon>
        <taxon>Pezizomycotina</taxon>
        <taxon>Eurotiomycetes</taxon>
        <taxon>Chaetothyriomycetidae</taxon>
        <taxon>Chaetothyriales</taxon>
        <taxon>Herpotrichiellaceae</taxon>
        <taxon>Exophiala</taxon>
    </lineage>
</organism>
<dbReference type="EMBL" id="KN847493">
    <property type="protein sequence ID" value="KIW18575.1"/>
    <property type="molecule type" value="Genomic_DNA"/>
</dbReference>
<feature type="compositionally biased region" description="Low complexity" evidence="1">
    <location>
        <begin position="143"/>
        <end position="156"/>
    </location>
</feature>
<feature type="region of interest" description="Disordered" evidence="1">
    <location>
        <begin position="103"/>
        <end position="203"/>
    </location>
</feature>
<dbReference type="OrthoDB" id="4161517at2759"/>
<sequence>MFSTQLTPQSIPSPSPFFAASRPSQPHFYTPVTPSPLRTSRNANLMPVSPEREGGNPPSSPLRLGSSPLGKFAVAEEEQNESLTSHRTSGLYLQKTPEVSKQHAAALTGSAAGVLATPPDSTRSKTGSGGNGQATFGFPKTQSTSAFSSLAGSASAKRSTAGTWEGRAQSLGSASALARHAAQGREQKKSQFLDRIRRRRDDARSELVGDQVLRMDFVRERRIWEDEMRRRAAAEAGVDGVGEVDIDMMLDDEEHAADEMSPTEEFDPELESYYDYQTGDSLGLDGSREGRGGGQHGDDFPLGEDEDEDDEYEEVFRELILRDQSQRGQGSPFNHGAGGGAGNAGARGEQEEYDAGMDLS</sequence>
<feature type="compositionally biased region" description="Low complexity" evidence="1">
    <location>
        <begin position="8"/>
        <end position="26"/>
    </location>
</feature>
<evidence type="ECO:0000256" key="1">
    <source>
        <dbReference type="SAM" id="MobiDB-lite"/>
    </source>
</evidence>
<evidence type="ECO:0000313" key="3">
    <source>
        <dbReference type="Proteomes" id="UP000053328"/>
    </source>
</evidence>
<feature type="compositionally biased region" description="Acidic residues" evidence="1">
    <location>
        <begin position="301"/>
        <end position="313"/>
    </location>
</feature>
<proteinExistence type="predicted"/>
<dbReference type="AlphaFoldDB" id="A0A0D2BJ32"/>
<keyword evidence="3" id="KW-1185">Reference proteome</keyword>
<feature type="compositionally biased region" description="Gly residues" evidence="1">
    <location>
        <begin position="336"/>
        <end position="345"/>
    </location>
</feature>